<dbReference type="EMBL" id="JBHSRI010000025">
    <property type="protein sequence ID" value="MFC6040522.1"/>
    <property type="molecule type" value="Genomic_DNA"/>
</dbReference>
<evidence type="ECO:0008006" key="3">
    <source>
        <dbReference type="Google" id="ProtNLM"/>
    </source>
</evidence>
<sequence>MKRDLLLATLNYGIEQVEMSDISIMDFGEEQPAANLLSLDEQLQSLKEMRDTFVSSTTAKLLLLITDCTLNKEAMQNAAPNLIQELAYELLLKENIDEKSADSISDAVFVLTSRLVAEAGFYK</sequence>
<gene>
    <name evidence="1" type="ORF">ACFPYN_13925</name>
</gene>
<protein>
    <recommendedName>
        <fullName evidence="3">Phage portal protein</fullName>
    </recommendedName>
</protein>
<keyword evidence="2" id="KW-1185">Reference proteome</keyword>
<organism evidence="1 2">
    <name type="scientific">Paenisporosarcina macmurdoensis</name>
    <dbReference type="NCBI Taxonomy" id="212659"/>
    <lineage>
        <taxon>Bacteria</taxon>
        <taxon>Bacillati</taxon>
        <taxon>Bacillota</taxon>
        <taxon>Bacilli</taxon>
        <taxon>Bacillales</taxon>
        <taxon>Caryophanaceae</taxon>
        <taxon>Paenisporosarcina</taxon>
    </lineage>
</organism>
<comment type="caution">
    <text evidence="1">The sequence shown here is derived from an EMBL/GenBank/DDBJ whole genome shotgun (WGS) entry which is preliminary data.</text>
</comment>
<accession>A0ABW1LBZ2</accession>
<evidence type="ECO:0000313" key="2">
    <source>
        <dbReference type="Proteomes" id="UP001596170"/>
    </source>
</evidence>
<dbReference type="RefSeq" id="WP_377735022.1">
    <property type="nucleotide sequence ID" value="NZ_JBHSRI010000025.1"/>
</dbReference>
<reference evidence="2" key="1">
    <citation type="journal article" date="2019" name="Int. J. Syst. Evol. Microbiol.">
        <title>The Global Catalogue of Microorganisms (GCM) 10K type strain sequencing project: providing services to taxonomists for standard genome sequencing and annotation.</title>
        <authorList>
            <consortium name="The Broad Institute Genomics Platform"/>
            <consortium name="The Broad Institute Genome Sequencing Center for Infectious Disease"/>
            <person name="Wu L."/>
            <person name="Ma J."/>
        </authorList>
    </citation>
    <scope>NUCLEOTIDE SEQUENCE [LARGE SCALE GENOMIC DNA]</scope>
    <source>
        <strain evidence="2">CCUG 54527</strain>
    </source>
</reference>
<proteinExistence type="predicted"/>
<name>A0ABW1LBZ2_9BACL</name>
<evidence type="ECO:0000313" key="1">
    <source>
        <dbReference type="EMBL" id="MFC6040522.1"/>
    </source>
</evidence>
<dbReference type="Proteomes" id="UP001596170">
    <property type="component" value="Unassembled WGS sequence"/>
</dbReference>